<feature type="region of interest" description="Disordered" evidence="1">
    <location>
        <begin position="354"/>
        <end position="410"/>
    </location>
</feature>
<dbReference type="Proteomes" id="UP000011668">
    <property type="component" value="Unassembled WGS sequence"/>
</dbReference>
<organism evidence="2 3">
    <name type="scientific">Thanatephorus cucumeris (strain AG1-IA)</name>
    <name type="common">Rice sheath blight fungus</name>
    <name type="synonym">Rhizoctonia solani</name>
    <dbReference type="NCBI Taxonomy" id="983506"/>
    <lineage>
        <taxon>Eukaryota</taxon>
        <taxon>Fungi</taxon>
        <taxon>Dikarya</taxon>
        <taxon>Basidiomycota</taxon>
        <taxon>Agaricomycotina</taxon>
        <taxon>Agaricomycetes</taxon>
        <taxon>Cantharellales</taxon>
        <taxon>Ceratobasidiaceae</taxon>
        <taxon>Rhizoctonia</taxon>
        <taxon>Rhizoctonia solani AG-1</taxon>
    </lineage>
</organism>
<comment type="caution">
    <text evidence="2">The sequence shown here is derived from an EMBL/GenBank/DDBJ whole genome shotgun (WGS) entry which is preliminary data.</text>
</comment>
<evidence type="ECO:0000256" key="1">
    <source>
        <dbReference type="SAM" id="MobiDB-lite"/>
    </source>
</evidence>
<accession>L8X5S4</accession>
<sequence>MGYVQDTGRGHTPHCREMACKRGGTTPIWPAKKARTTSSRILFRKPKRHEHRDGKNTLVLTPSSLLFGRLVGHLCKRLLIGRIDRDARNKLNDGAIDSPLQRQSDSLGVARMVLNIDIESPHIAQIHDKSRANRLEYDGSIAVGHDLKAVGTRGGDLSFGLETDDGVLLGLGKVASEDGHDGQDSQRVCSVGRVDIDNLAFWIEYFCEFVDGDSGAEAELKGNDDIDSMSIALTDICQEESEQDWQDNTSKEIELESVLGEQLAEPASHGRGRLQYGCAAEEAQGEQDPNRLRIIICKSMCEPNSSHSVWLLSQPPGLHHPCPGSHRINTRIDLPFDDIYTVSVSEIECHQRKLLPGNPATSPAAAQRRLTRSLRCAEPIRVHPSRSQTPSPPMTKTHPTPQHPPSLHAPKNQKIRLSQTSPLAGPTSLTKPMVPSLLSSTLPISSRTVSIPSSHPLGPLTTPLAEHGAGAVSVVGEQEQQGARHTVRPIWTSYPRIRPLSRA</sequence>
<gene>
    <name evidence="2" type="ORF">AG1IA_00314</name>
</gene>
<name>L8X5S4_THACA</name>
<proteinExistence type="predicted"/>
<protein>
    <submittedName>
        <fullName evidence="2">Uncharacterized protein</fullName>
    </submittedName>
</protein>
<reference evidence="2 3" key="1">
    <citation type="journal article" date="2013" name="Nat. Commun.">
        <title>The evolution and pathogenic mechanisms of the rice sheath blight pathogen.</title>
        <authorList>
            <person name="Zheng A."/>
            <person name="Lin R."/>
            <person name="Xu L."/>
            <person name="Qin P."/>
            <person name="Tang C."/>
            <person name="Ai P."/>
            <person name="Zhang D."/>
            <person name="Liu Y."/>
            <person name="Sun Z."/>
            <person name="Feng H."/>
            <person name="Wang Y."/>
            <person name="Chen Y."/>
            <person name="Liang X."/>
            <person name="Fu R."/>
            <person name="Li Q."/>
            <person name="Zhang J."/>
            <person name="Yu X."/>
            <person name="Xie Z."/>
            <person name="Ding L."/>
            <person name="Guan P."/>
            <person name="Tang J."/>
            <person name="Liang Y."/>
            <person name="Wang S."/>
            <person name="Deng Q."/>
            <person name="Li S."/>
            <person name="Zhu J."/>
            <person name="Wang L."/>
            <person name="Liu H."/>
            <person name="Li P."/>
        </authorList>
    </citation>
    <scope>NUCLEOTIDE SEQUENCE [LARGE SCALE GENOMIC DNA]</scope>
    <source>
        <strain evidence="3">AG-1 IA</strain>
    </source>
</reference>
<dbReference type="AlphaFoldDB" id="L8X5S4"/>
<keyword evidence="3" id="KW-1185">Reference proteome</keyword>
<dbReference type="HOGENOM" id="CLU_542029_0_0_1"/>
<evidence type="ECO:0000313" key="2">
    <source>
        <dbReference type="EMBL" id="ELU45656.1"/>
    </source>
</evidence>
<dbReference type="EMBL" id="AFRT01000054">
    <property type="protein sequence ID" value="ELU45656.1"/>
    <property type="molecule type" value="Genomic_DNA"/>
</dbReference>
<evidence type="ECO:0000313" key="3">
    <source>
        <dbReference type="Proteomes" id="UP000011668"/>
    </source>
</evidence>